<feature type="chain" id="PRO_5007602055" description="Solute-binding protein family 3/N-terminal domain-containing protein" evidence="1">
    <location>
        <begin position="21"/>
        <end position="162"/>
    </location>
</feature>
<evidence type="ECO:0000313" key="4">
    <source>
        <dbReference type="Proteomes" id="UP000076400"/>
    </source>
</evidence>
<dbReference type="Gene3D" id="3.40.190.10">
    <property type="entry name" value="Periplasmic binding protein-like II"/>
    <property type="match status" value="1"/>
</dbReference>
<dbReference type="Pfam" id="PF00497">
    <property type="entry name" value="SBP_bac_3"/>
    <property type="match status" value="1"/>
</dbReference>
<keyword evidence="1" id="KW-0732">Signal</keyword>
<evidence type="ECO:0000313" key="3">
    <source>
        <dbReference type="EMBL" id="KZD05327.1"/>
    </source>
</evidence>
<dbReference type="InterPro" id="IPR001638">
    <property type="entry name" value="Solute-binding_3/MltF_N"/>
</dbReference>
<dbReference type="Proteomes" id="UP000076400">
    <property type="component" value="Unassembled WGS sequence"/>
</dbReference>
<accession>A0A154VVL9</accession>
<dbReference type="STRING" id="580166.AUP43_11695"/>
<dbReference type="SUPFAM" id="SSF53850">
    <property type="entry name" value="Periplasmic binding protein-like II"/>
    <property type="match status" value="1"/>
</dbReference>
<organism evidence="3 4">
    <name type="scientific">Oceanibaculum pacificum</name>
    <dbReference type="NCBI Taxonomy" id="580166"/>
    <lineage>
        <taxon>Bacteria</taxon>
        <taxon>Pseudomonadati</taxon>
        <taxon>Pseudomonadota</taxon>
        <taxon>Alphaproteobacteria</taxon>
        <taxon>Rhodospirillales</taxon>
        <taxon>Oceanibaculaceae</taxon>
        <taxon>Oceanibaculum</taxon>
    </lineage>
</organism>
<dbReference type="RefSeq" id="WP_067558162.1">
    <property type="nucleotide sequence ID" value="NZ_LPXN01000131.1"/>
</dbReference>
<protein>
    <recommendedName>
        <fullName evidence="2">Solute-binding protein family 3/N-terminal domain-containing protein</fullName>
    </recommendedName>
</protein>
<dbReference type="EMBL" id="LPXN01000131">
    <property type="protein sequence ID" value="KZD05327.1"/>
    <property type="molecule type" value="Genomic_DNA"/>
</dbReference>
<feature type="domain" description="Solute-binding protein family 3/N-terminal" evidence="2">
    <location>
        <begin position="40"/>
        <end position="125"/>
    </location>
</feature>
<sequence length="162" mass="17426">MTSLAGRLPALCLISLFFLAGCIPQDSDDTLTRLRDGGALRIGYSVHPPWVEKQGDTVSGIEPVLLRRFAEGLETRIAWVEGSEATLVEKLRRGEIDLIAAGLDSKTPWASQGGLTQPFAEAGGKRHVMLVRGGESATLYALDRMLLAARRAGEVRAGKVGR</sequence>
<name>A0A154VVL9_9PROT</name>
<keyword evidence="4" id="KW-1185">Reference proteome</keyword>
<dbReference type="AlphaFoldDB" id="A0A154VVL9"/>
<feature type="signal peptide" evidence="1">
    <location>
        <begin position="1"/>
        <end position="20"/>
    </location>
</feature>
<evidence type="ECO:0000256" key="1">
    <source>
        <dbReference type="SAM" id="SignalP"/>
    </source>
</evidence>
<evidence type="ECO:0000259" key="2">
    <source>
        <dbReference type="Pfam" id="PF00497"/>
    </source>
</evidence>
<proteinExistence type="predicted"/>
<dbReference type="PROSITE" id="PS51257">
    <property type="entry name" value="PROKAR_LIPOPROTEIN"/>
    <property type="match status" value="1"/>
</dbReference>
<reference evidence="3 4" key="1">
    <citation type="submission" date="2015-12" db="EMBL/GenBank/DDBJ databases">
        <title>Genome sequence of Oceanibaculum pacificum MCCC 1A02656.</title>
        <authorList>
            <person name="Lu L."/>
            <person name="Lai Q."/>
            <person name="Shao Z."/>
            <person name="Qian P."/>
        </authorList>
    </citation>
    <scope>NUCLEOTIDE SEQUENCE [LARGE SCALE GENOMIC DNA]</scope>
    <source>
        <strain evidence="3 4">MCCC 1A02656</strain>
    </source>
</reference>
<dbReference type="OrthoDB" id="9807134at2"/>
<comment type="caution">
    <text evidence="3">The sequence shown here is derived from an EMBL/GenBank/DDBJ whole genome shotgun (WGS) entry which is preliminary data.</text>
</comment>
<gene>
    <name evidence="3" type="ORF">AUP43_11695</name>
</gene>